<evidence type="ECO:0000313" key="3">
    <source>
        <dbReference type="Proteomes" id="UP001430149"/>
    </source>
</evidence>
<dbReference type="Proteomes" id="UP001430149">
    <property type="component" value="Unassembled WGS sequence"/>
</dbReference>
<comment type="caution">
    <text evidence="2">The sequence shown here is derived from an EMBL/GenBank/DDBJ whole genome shotgun (WGS) entry which is preliminary data.</text>
</comment>
<evidence type="ECO:0000256" key="1">
    <source>
        <dbReference type="SAM" id="MobiDB-lite"/>
    </source>
</evidence>
<name>A0ABS2JZH6_9GAMM</name>
<feature type="region of interest" description="Disordered" evidence="1">
    <location>
        <begin position="376"/>
        <end position="434"/>
    </location>
</feature>
<evidence type="ECO:0000313" key="2">
    <source>
        <dbReference type="EMBL" id="MBM7124409.1"/>
    </source>
</evidence>
<proteinExistence type="predicted"/>
<reference evidence="2" key="1">
    <citation type="submission" date="2020-10" db="EMBL/GenBank/DDBJ databases">
        <title>Phylogeny of dyella-like bacteria.</title>
        <authorList>
            <person name="Fu J."/>
        </authorList>
    </citation>
    <scope>NUCLEOTIDE SEQUENCE</scope>
    <source>
        <strain evidence="2">DHOC52</strain>
    </source>
</reference>
<gene>
    <name evidence="2" type="ORF">ISP19_03370</name>
</gene>
<dbReference type="EMBL" id="JADIKE010000026">
    <property type="protein sequence ID" value="MBM7124409.1"/>
    <property type="molecule type" value="Genomic_DNA"/>
</dbReference>
<dbReference type="RefSeq" id="WP_204679862.1">
    <property type="nucleotide sequence ID" value="NZ_BSNR01000023.1"/>
</dbReference>
<accession>A0ABS2JZH6</accession>
<organism evidence="2 3">
    <name type="scientific">Dyella flava</name>
    <dbReference type="NCBI Taxonomy" id="1920170"/>
    <lineage>
        <taxon>Bacteria</taxon>
        <taxon>Pseudomonadati</taxon>
        <taxon>Pseudomonadota</taxon>
        <taxon>Gammaproteobacteria</taxon>
        <taxon>Lysobacterales</taxon>
        <taxon>Rhodanobacteraceae</taxon>
        <taxon>Dyella</taxon>
    </lineage>
</organism>
<feature type="compositionally biased region" description="Basic and acidic residues" evidence="1">
    <location>
        <begin position="382"/>
        <end position="400"/>
    </location>
</feature>
<keyword evidence="3" id="KW-1185">Reference proteome</keyword>
<sequence length="434" mass="49607">MNQLTPTPETIDSSSDVGSSYLGHSIIDIHRREVDHAFVSERLCLTDALSGLLSDGTDDHNLLIFMPVLKRLYECITSCDSPPVELVKHKRDATHKYKQPTYKLTKVGTEVLLACRAFSSQVERGWDWQKACAGRKFHPIIEVTLHAVLHWQNAICEWQHQAPFVVQFKEEQEAVDALHRLVNHVRRESRSQAFRNALHDLDRKATDNFRSACDLVAKLFALHARLLVLRIDLYIRLNAKVWGYTEGARKALGAYLRDLREGRIVPGYLKFLIKEEDAIRRGKHFHLMVFLDGHQHRHTYHLTKLLGEAWKKRVGLDKGAYFNCYARKHSYRYNGLGLVHVSDKEKLIGLRIALWYMTKRDTILPMVAAKHRSFWGSTKSAGDSKRGAPRKDGDGMELVKRMLGGKRSVYPKGFEPPKRSVARPVVTESLAADA</sequence>
<protein>
    <submittedName>
        <fullName evidence="2">Inovirus-type Gp2 protein</fullName>
    </submittedName>
</protein>